<dbReference type="AlphaFoldDB" id="A0A3S5Y1Y1"/>
<dbReference type="PANTHER" id="PTHR11699">
    <property type="entry name" value="ALDEHYDE DEHYDROGENASE-RELATED"/>
    <property type="match status" value="1"/>
</dbReference>
<keyword evidence="2 3" id="KW-0560">Oxidoreductase</keyword>
<evidence type="ECO:0000256" key="1">
    <source>
        <dbReference type="ARBA" id="ARBA00009986"/>
    </source>
</evidence>
<protein>
    <recommendedName>
        <fullName evidence="3">Aldehyde dehydrogenase</fullName>
    </recommendedName>
</protein>
<feature type="region of interest" description="Disordered" evidence="7">
    <location>
        <begin position="1"/>
        <end position="20"/>
    </location>
</feature>
<evidence type="ECO:0000256" key="3">
    <source>
        <dbReference type="PIRNR" id="PIRNR036492"/>
    </source>
</evidence>
<name>A0A3S5Y1Y1_RHOH1</name>
<dbReference type="Gene3D" id="3.40.309.10">
    <property type="entry name" value="Aldehyde Dehydrogenase, Chain A, domain 2"/>
    <property type="match status" value="1"/>
</dbReference>
<evidence type="ECO:0000256" key="2">
    <source>
        <dbReference type="ARBA" id="ARBA00023002"/>
    </source>
</evidence>
<dbReference type="RefSeq" id="WP_013414654.1">
    <property type="nucleotide sequence ID" value="NC_014659.1"/>
</dbReference>
<dbReference type="Gene3D" id="3.40.605.10">
    <property type="entry name" value="Aldehyde Dehydrogenase, Chain A, domain 1"/>
    <property type="match status" value="1"/>
</dbReference>
<dbReference type="Proteomes" id="UP001154400">
    <property type="component" value="Chromosome"/>
</dbReference>
<feature type="active site" evidence="4 5">
    <location>
        <position position="255"/>
    </location>
</feature>
<dbReference type="PIRSF" id="PIRSF036492">
    <property type="entry name" value="ALDH"/>
    <property type="match status" value="1"/>
</dbReference>
<dbReference type="InterPro" id="IPR016160">
    <property type="entry name" value="Ald_DH_CS_CYS"/>
</dbReference>
<sequence>MTRELSSSDAAPGSTVEPAAQDAATTFASLDPRTGQTLAEYPVATAADVRAAVERARGAARWWDAQGFRGRRDWLLEFKKAIASDGDDLARVISAETGKPHDDALLEVMLAVEHLDWAARNAKKVLKPRRVPSGLVSANQSATLGYKPLGVVGVIGPWNYPVYTPMGSISYALAAGNAIVFKPSELTPGVGKWLEAKWNSLAPTQPVLQVITGLGATGADLCRAGVDKIAFTGSGPTARKVMAVCAETLTPLVAECGGKDAMLVAEDADLDKAVEFAAFGAFGNAGQTCAGVERIYVAEPVYRQFLDKFTAAVERVRPGGSDADTYGPMTLPRQVDVVRNHIADALEKGARAVTGGIDSVHERFVEPVILTDVPESSSAVCEETFGPTVVVNRVRDIEEGIERANATSYGLGASVFTSNRSRGKDIADRLRTGMVSVNSVLGFAGIPSLPFGGIGESGFGRIHGADGLREFSRPKAVTVQKFSAPLNLLTLERSARDMKISAWMLKARHGR</sequence>
<feature type="active site" evidence="4">
    <location>
        <position position="289"/>
    </location>
</feature>
<reference evidence="9" key="1">
    <citation type="journal article" date="2010" name="PLoS Genet.">
        <title>The genome of a pathogenic rhodococcus: cooptive virulence underpinned by key gene acquisitions.</title>
        <authorList>
            <person name="Letek M."/>
            <person name="Gonzalez P."/>
            <person name="Macarthur I."/>
            <person name="Rodriguez H."/>
            <person name="Freeman T.C."/>
            <person name="Valero-Rello A."/>
            <person name="Blanco M."/>
            <person name="Buckley T."/>
            <person name="Cherevach I."/>
            <person name="Fahey R."/>
            <person name="Hapeshi A."/>
            <person name="Holdstock J."/>
            <person name="Leadon D."/>
            <person name="Navas J."/>
            <person name="Ocampo A."/>
            <person name="Quail M.A."/>
            <person name="Sanders M."/>
            <person name="Scortti M.M."/>
            <person name="Prescott J.F."/>
            <person name="Fogarty U."/>
            <person name="Meijer W.G."/>
            <person name="Parkhill J."/>
            <person name="Bentley S.D."/>
            <person name="Vazquez-Boland J.A."/>
        </authorList>
    </citation>
    <scope>NUCLEOTIDE SEQUENCE [LARGE SCALE GENOMIC DNA]</scope>
    <source>
        <strain evidence="9 10">103S</strain>
    </source>
</reference>
<organism evidence="9">
    <name type="scientific">Rhodococcus hoagii (strain 103S)</name>
    <name type="common">Rhodococcus equi</name>
    <dbReference type="NCBI Taxonomy" id="685727"/>
    <lineage>
        <taxon>Bacteria</taxon>
        <taxon>Bacillati</taxon>
        <taxon>Actinomycetota</taxon>
        <taxon>Actinomycetes</taxon>
        <taxon>Mycobacteriales</taxon>
        <taxon>Nocardiaceae</taxon>
        <taxon>Prescottella</taxon>
    </lineage>
</organism>
<evidence type="ECO:0000256" key="5">
    <source>
        <dbReference type="PROSITE-ProRule" id="PRU10007"/>
    </source>
</evidence>
<gene>
    <name evidence="9" type="ordered locus">REQ_03960</name>
</gene>
<accession>A0A3S5Y1Y1</accession>
<dbReference type="CDD" id="cd07099">
    <property type="entry name" value="ALDH_DDALDH"/>
    <property type="match status" value="1"/>
</dbReference>
<dbReference type="InterPro" id="IPR016161">
    <property type="entry name" value="Ald_DH/histidinol_DH"/>
</dbReference>
<comment type="similarity">
    <text evidence="1 3 6">Belongs to the aldehyde dehydrogenase family.</text>
</comment>
<evidence type="ECO:0000256" key="4">
    <source>
        <dbReference type="PIRSR" id="PIRSR036492-1"/>
    </source>
</evidence>
<dbReference type="GO" id="GO:0016620">
    <property type="term" value="F:oxidoreductase activity, acting on the aldehyde or oxo group of donors, NAD or NADP as acceptor"/>
    <property type="evidence" value="ECO:0007669"/>
    <property type="project" value="InterPro"/>
</dbReference>
<dbReference type="InterPro" id="IPR015590">
    <property type="entry name" value="Aldehyde_DH_dom"/>
</dbReference>
<proteinExistence type="inferred from homology"/>
<dbReference type="SUPFAM" id="SSF53720">
    <property type="entry name" value="ALDH-like"/>
    <property type="match status" value="1"/>
</dbReference>
<evidence type="ECO:0000256" key="7">
    <source>
        <dbReference type="SAM" id="MobiDB-lite"/>
    </source>
</evidence>
<dbReference type="KEGG" id="req:REQ_03960"/>
<dbReference type="InterPro" id="IPR029510">
    <property type="entry name" value="Ald_DH_CS_GLU"/>
</dbReference>
<evidence type="ECO:0000313" key="10">
    <source>
        <dbReference type="Proteomes" id="UP000006892"/>
    </source>
</evidence>
<dbReference type="InterPro" id="IPR012394">
    <property type="entry name" value="Aldehyde_DH_NAD(P)"/>
</dbReference>
<dbReference type="GO" id="GO:0006081">
    <property type="term" value="P:aldehyde metabolic process"/>
    <property type="evidence" value="ECO:0007669"/>
    <property type="project" value="InterPro"/>
</dbReference>
<dbReference type="Pfam" id="PF00171">
    <property type="entry name" value="Aldedh"/>
    <property type="match status" value="1"/>
</dbReference>
<dbReference type="InterPro" id="IPR016163">
    <property type="entry name" value="Ald_DH_C"/>
</dbReference>
<evidence type="ECO:0000313" key="9">
    <source>
        <dbReference type="EMBL" id="CBH46533.1"/>
    </source>
</evidence>
<dbReference type="EMBL" id="FN563149">
    <property type="protein sequence ID" value="CBH46533.1"/>
    <property type="molecule type" value="Genomic_DNA"/>
</dbReference>
<evidence type="ECO:0000256" key="6">
    <source>
        <dbReference type="RuleBase" id="RU003345"/>
    </source>
</evidence>
<dbReference type="InterPro" id="IPR016162">
    <property type="entry name" value="Ald_DH_N"/>
</dbReference>
<dbReference type="PROSITE" id="PS00687">
    <property type="entry name" value="ALDEHYDE_DEHYDR_GLU"/>
    <property type="match status" value="1"/>
</dbReference>
<evidence type="ECO:0000259" key="8">
    <source>
        <dbReference type="Pfam" id="PF00171"/>
    </source>
</evidence>
<dbReference type="PROSITE" id="PS00070">
    <property type="entry name" value="ALDEHYDE_DEHYDR_CYS"/>
    <property type="match status" value="1"/>
</dbReference>
<feature type="domain" description="Aldehyde dehydrogenase" evidence="8">
    <location>
        <begin position="24"/>
        <end position="477"/>
    </location>
</feature>